<protein>
    <submittedName>
        <fullName evidence="1">Uncharacterized protein</fullName>
    </submittedName>
</protein>
<evidence type="ECO:0000313" key="2">
    <source>
        <dbReference type="Proteomes" id="UP001607157"/>
    </source>
</evidence>
<dbReference type="Proteomes" id="UP001607157">
    <property type="component" value="Unassembled WGS sequence"/>
</dbReference>
<organism evidence="1 2">
    <name type="scientific">Roseovarius aquimarinus</name>
    <dbReference type="NCBI Taxonomy" id="1229156"/>
    <lineage>
        <taxon>Bacteria</taxon>
        <taxon>Pseudomonadati</taxon>
        <taxon>Pseudomonadota</taxon>
        <taxon>Alphaproteobacteria</taxon>
        <taxon>Rhodobacterales</taxon>
        <taxon>Roseobacteraceae</taxon>
        <taxon>Roseovarius</taxon>
    </lineage>
</organism>
<dbReference type="RefSeq" id="WP_394624016.1">
    <property type="nucleotide sequence ID" value="NZ_JBIHMM010000001.1"/>
</dbReference>
<accession>A0ABW7I3V8</accession>
<proteinExistence type="predicted"/>
<reference evidence="1 2" key="1">
    <citation type="submission" date="2024-10" db="EMBL/GenBank/DDBJ databases">
        <authorList>
            <person name="Yang X.-N."/>
        </authorList>
    </citation>
    <scope>NUCLEOTIDE SEQUENCE [LARGE SCALE GENOMIC DNA]</scope>
    <source>
        <strain evidence="1 2">CAU 1059</strain>
    </source>
</reference>
<name>A0ABW7I3V8_9RHOB</name>
<evidence type="ECO:0000313" key="1">
    <source>
        <dbReference type="EMBL" id="MFH0252845.1"/>
    </source>
</evidence>
<comment type="caution">
    <text evidence="1">The sequence shown here is derived from an EMBL/GenBank/DDBJ whole genome shotgun (WGS) entry which is preliminary data.</text>
</comment>
<dbReference type="EMBL" id="JBIHMM010000001">
    <property type="protein sequence ID" value="MFH0252845.1"/>
    <property type="molecule type" value="Genomic_DNA"/>
</dbReference>
<keyword evidence="2" id="KW-1185">Reference proteome</keyword>
<sequence length="571" mass="62164">MMPLSRRAVLAGLAAAPFAPHLGKAQEAGAIAGQGVAVNLAPITDWSTEQPFIVVFKTARRWIGHLPGQWGGRDFAALEAEGLFDAQGWPMRLPRDLGSIGTVILTDMPEEATALAGRYVLRFEGEGIVEVAGRAQNVRYGAGEVSFDFTPGPGPVEIRLQRVDPNGTGDYIRNISVVREDLQAAHEDGAIFRPDWLETMMRMRGLRFMDWMNTNDSEASEWEARARVDDFSYTRHGAPLGIIMALAAETGAEPWICVPHLAGDPYVRAMAEAVHALLPGLPDGMRVHVEFSNEVWNWQFAQTEWADAQALELWGVEDRGAQFHGLRASEVALIWSDVFGAERARLVNVIGTQTGWLGLEADILTPSLALDEGWPAPVDAFDAYAITGYFGHVLGTDRRRAQIAGWLEESRADAEGAGRAAGLAGDALAAHVARHRFDAATARAAAELRDGAESGEADDTLADLVQRIFPYHAEVAERHGLALTMYEGGSHVVGLGLQVDDDALTEFFVHLNYSPEMGALYADLMDSWAALGAGPFNQFNDVSAPGKWGSWGAMRWPSDANPRWRAIEARM</sequence>
<gene>
    <name evidence="1" type="ORF">ACGRVM_03005</name>
</gene>